<keyword evidence="5" id="KW-0804">Transcription</keyword>
<dbReference type="RefSeq" id="WP_091097228.1">
    <property type="nucleotide sequence ID" value="NZ_FMHZ01000002.1"/>
</dbReference>
<dbReference type="InterPro" id="IPR014325">
    <property type="entry name" value="RNA_pol_sigma-E_actinobac"/>
</dbReference>
<dbReference type="InterPro" id="IPR039425">
    <property type="entry name" value="RNA_pol_sigma-70-like"/>
</dbReference>
<dbReference type="STRING" id="47855.GA0070606_2118"/>
<name>A0A1C6UHC3_9ACTN</name>
<evidence type="ECO:0000259" key="7">
    <source>
        <dbReference type="Pfam" id="PF08281"/>
    </source>
</evidence>
<evidence type="ECO:0000313" key="8">
    <source>
        <dbReference type="EMBL" id="SCL53427.1"/>
    </source>
</evidence>
<evidence type="ECO:0000256" key="3">
    <source>
        <dbReference type="ARBA" id="ARBA00023082"/>
    </source>
</evidence>
<protein>
    <submittedName>
        <fullName evidence="8">RNA polymerase sigma-70 factor, sigma-E family</fullName>
    </submittedName>
</protein>
<keyword evidence="2" id="KW-0805">Transcription regulation</keyword>
<evidence type="ECO:0000313" key="9">
    <source>
        <dbReference type="Proteomes" id="UP000199001"/>
    </source>
</evidence>
<dbReference type="GO" id="GO:0006352">
    <property type="term" value="P:DNA-templated transcription initiation"/>
    <property type="evidence" value="ECO:0007669"/>
    <property type="project" value="InterPro"/>
</dbReference>
<evidence type="ECO:0000259" key="6">
    <source>
        <dbReference type="Pfam" id="PF04542"/>
    </source>
</evidence>
<proteinExistence type="inferred from homology"/>
<dbReference type="NCBIfam" id="TIGR02983">
    <property type="entry name" value="SigE-fam_strep"/>
    <property type="match status" value="1"/>
</dbReference>
<dbReference type="InterPro" id="IPR013325">
    <property type="entry name" value="RNA_pol_sigma_r2"/>
</dbReference>
<organism evidence="8 9">
    <name type="scientific">Micromonospora citrea</name>
    <dbReference type="NCBI Taxonomy" id="47855"/>
    <lineage>
        <taxon>Bacteria</taxon>
        <taxon>Bacillati</taxon>
        <taxon>Actinomycetota</taxon>
        <taxon>Actinomycetes</taxon>
        <taxon>Micromonosporales</taxon>
        <taxon>Micromonosporaceae</taxon>
        <taxon>Micromonospora</taxon>
    </lineage>
</organism>
<dbReference type="Gene3D" id="1.10.1740.10">
    <property type="match status" value="1"/>
</dbReference>
<evidence type="ECO:0000256" key="4">
    <source>
        <dbReference type="ARBA" id="ARBA00023125"/>
    </source>
</evidence>
<dbReference type="Gene3D" id="1.10.10.10">
    <property type="entry name" value="Winged helix-like DNA-binding domain superfamily/Winged helix DNA-binding domain"/>
    <property type="match status" value="1"/>
</dbReference>
<dbReference type="Pfam" id="PF04542">
    <property type="entry name" value="Sigma70_r2"/>
    <property type="match status" value="1"/>
</dbReference>
<dbReference type="GO" id="GO:0003677">
    <property type="term" value="F:DNA binding"/>
    <property type="evidence" value="ECO:0007669"/>
    <property type="project" value="UniProtKB-KW"/>
</dbReference>
<dbReference type="SUPFAM" id="SSF88659">
    <property type="entry name" value="Sigma3 and sigma4 domains of RNA polymerase sigma factors"/>
    <property type="match status" value="1"/>
</dbReference>
<dbReference type="Pfam" id="PF08281">
    <property type="entry name" value="Sigma70_r4_2"/>
    <property type="match status" value="1"/>
</dbReference>
<dbReference type="SUPFAM" id="SSF88946">
    <property type="entry name" value="Sigma2 domain of RNA polymerase sigma factors"/>
    <property type="match status" value="1"/>
</dbReference>
<dbReference type="GO" id="GO:0016987">
    <property type="term" value="F:sigma factor activity"/>
    <property type="evidence" value="ECO:0007669"/>
    <property type="project" value="UniProtKB-KW"/>
</dbReference>
<keyword evidence="4" id="KW-0238">DNA-binding</keyword>
<sequence length="174" mass="19562">MRDPHGTEFDDFVRTRSVALLRVAYLLTGDRHAAEDLLQEVLEQMYVRWRRVRTVPEAYARRALVNRSINRWRRRSRRPEQALGDNEGIARDHADDIALRQAVVVALRTLPPRQRAAVVLRYLEDLSVADVAATLRCSEGAVKSHSSRGLARLREALAGSSLVLSVPTDTGGAR</sequence>
<dbReference type="Proteomes" id="UP000199001">
    <property type="component" value="Unassembled WGS sequence"/>
</dbReference>
<accession>A0A1C6UHC3</accession>
<keyword evidence="9" id="KW-1185">Reference proteome</keyword>
<dbReference type="InterPro" id="IPR036388">
    <property type="entry name" value="WH-like_DNA-bd_sf"/>
</dbReference>
<dbReference type="InterPro" id="IPR007627">
    <property type="entry name" value="RNA_pol_sigma70_r2"/>
</dbReference>
<dbReference type="PANTHER" id="PTHR43133:SF50">
    <property type="entry name" value="ECF RNA POLYMERASE SIGMA FACTOR SIGM"/>
    <property type="match status" value="1"/>
</dbReference>
<dbReference type="InterPro" id="IPR013249">
    <property type="entry name" value="RNA_pol_sigma70_r4_t2"/>
</dbReference>
<dbReference type="NCBIfam" id="TIGR02937">
    <property type="entry name" value="sigma70-ECF"/>
    <property type="match status" value="1"/>
</dbReference>
<gene>
    <name evidence="8" type="ORF">GA0070606_2118</name>
</gene>
<dbReference type="InterPro" id="IPR014284">
    <property type="entry name" value="RNA_pol_sigma-70_dom"/>
</dbReference>
<comment type="similarity">
    <text evidence="1">Belongs to the sigma-70 factor family. ECF subfamily.</text>
</comment>
<evidence type="ECO:0000256" key="1">
    <source>
        <dbReference type="ARBA" id="ARBA00010641"/>
    </source>
</evidence>
<reference evidence="9" key="1">
    <citation type="submission" date="2016-06" db="EMBL/GenBank/DDBJ databases">
        <authorList>
            <person name="Varghese N."/>
            <person name="Submissions Spin"/>
        </authorList>
    </citation>
    <scope>NUCLEOTIDE SEQUENCE [LARGE SCALE GENOMIC DNA]</scope>
    <source>
        <strain evidence="9">DSM 43903</strain>
    </source>
</reference>
<feature type="domain" description="RNA polymerase sigma-70 region 2" evidence="6">
    <location>
        <begin position="19"/>
        <end position="78"/>
    </location>
</feature>
<dbReference type="CDD" id="cd06171">
    <property type="entry name" value="Sigma70_r4"/>
    <property type="match status" value="1"/>
</dbReference>
<keyword evidence="3" id="KW-0731">Sigma factor</keyword>
<dbReference type="EMBL" id="FMHZ01000002">
    <property type="protein sequence ID" value="SCL53427.1"/>
    <property type="molecule type" value="Genomic_DNA"/>
</dbReference>
<dbReference type="OrthoDB" id="3692620at2"/>
<feature type="domain" description="RNA polymerase sigma factor 70 region 4 type 2" evidence="7">
    <location>
        <begin position="101"/>
        <end position="153"/>
    </location>
</feature>
<dbReference type="AlphaFoldDB" id="A0A1C6UHC3"/>
<dbReference type="PANTHER" id="PTHR43133">
    <property type="entry name" value="RNA POLYMERASE ECF-TYPE SIGMA FACTO"/>
    <property type="match status" value="1"/>
</dbReference>
<dbReference type="InterPro" id="IPR013324">
    <property type="entry name" value="RNA_pol_sigma_r3/r4-like"/>
</dbReference>
<evidence type="ECO:0000256" key="5">
    <source>
        <dbReference type="ARBA" id="ARBA00023163"/>
    </source>
</evidence>
<evidence type="ECO:0000256" key="2">
    <source>
        <dbReference type="ARBA" id="ARBA00023015"/>
    </source>
</evidence>